<dbReference type="RefSeq" id="WP_148075608.1">
    <property type="nucleotide sequence ID" value="NZ_CP042913.1"/>
</dbReference>
<proteinExistence type="predicted"/>
<sequence>MIDPQLLEILRCPDDRSTLTLADTDLVEKVNQEILAGKLSNVGGQPVKKPIDGGILRAAGDLLYPIISGIPVMLHDEAIDVTQLA</sequence>
<gene>
    <name evidence="1" type="ORF">Pr1d_47020</name>
</gene>
<protein>
    <recommendedName>
        <fullName evidence="3">Trm112p-like protein</fullName>
    </recommendedName>
</protein>
<dbReference type="Gene3D" id="2.20.25.10">
    <property type="match status" value="1"/>
</dbReference>
<accession>A0A5B9QIE0</accession>
<dbReference type="AlphaFoldDB" id="A0A5B9QIE0"/>
<dbReference type="KEGG" id="bgok:Pr1d_47020"/>
<evidence type="ECO:0000313" key="1">
    <source>
        <dbReference type="EMBL" id="QEG37360.1"/>
    </source>
</evidence>
<dbReference type="OrthoDB" id="9812205at2"/>
<dbReference type="SUPFAM" id="SSF158997">
    <property type="entry name" value="Trm112p-like"/>
    <property type="match status" value="1"/>
</dbReference>
<dbReference type="EMBL" id="CP042913">
    <property type="protein sequence ID" value="QEG37360.1"/>
    <property type="molecule type" value="Genomic_DNA"/>
</dbReference>
<name>A0A5B9QIE0_9BACT</name>
<evidence type="ECO:0000313" key="2">
    <source>
        <dbReference type="Proteomes" id="UP000323917"/>
    </source>
</evidence>
<evidence type="ECO:0008006" key="3">
    <source>
        <dbReference type="Google" id="ProtNLM"/>
    </source>
</evidence>
<reference evidence="1 2" key="1">
    <citation type="submission" date="2019-08" db="EMBL/GenBank/DDBJ databases">
        <title>Deep-cultivation of Planctomycetes and their phenomic and genomic characterization uncovers novel biology.</title>
        <authorList>
            <person name="Wiegand S."/>
            <person name="Jogler M."/>
            <person name="Boedeker C."/>
            <person name="Pinto D."/>
            <person name="Vollmers J."/>
            <person name="Rivas-Marin E."/>
            <person name="Kohn T."/>
            <person name="Peeters S.H."/>
            <person name="Heuer A."/>
            <person name="Rast P."/>
            <person name="Oberbeckmann S."/>
            <person name="Bunk B."/>
            <person name="Jeske O."/>
            <person name="Meyerdierks A."/>
            <person name="Storesund J.E."/>
            <person name="Kallscheuer N."/>
            <person name="Luecker S."/>
            <person name="Lage O.M."/>
            <person name="Pohl T."/>
            <person name="Merkel B.J."/>
            <person name="Hornburger P."/>
            <person name="Mueller R.-W."/>
            <person name="Bruemmer F."/>
            <person name="Labrenz M."/>
            <person name="Spormann A.M."/>
            <person name="Op den Camp H."/>
            <person name="Overmann J."/>
            <person name="Amann R."/>
            <person name="Jetten M.S.M."/>
            <person name="Mascher T."/>
            <person name="Medema M.H."/>
            <person name="Devos D.P."/>
            <person name="Kaster A.-K."/>
            <person name="Ovreas L."/>
            <person name="Rohde M."/>
            <person name="Galperin M.Y."/>
            <person name="Jogler C."/>
        </authorList>
    </citation>
    <scope>NUCLEOTIDE SEQUENCE [LARGE SCALE GENOMIC DNA]</scope>
    <source>
        <strain evidence="1 2">Pr1d</strain>
    </source>
</reference>
<keyword evidence="2" id="KW-1185">Reference proteome</keyword>
<dbReference type="Proteomes" id="UP000323917">
    <property type="component" value="Chromosome"/>
</dbReference>
<organism evidence="1 2">
    <name type="scientific">Bythopirellula goksoeyrii</name>
    <dbReference type="NCBI Taxonomy" id="1400387"/>
    <lineage>
        <taxon>Bacteria</taxon>
        <taxon>Pseudomonadati</taxon>
        <taxon>Planctomycetota</taxon>
        <taxon>Planctomycetia</taxon>
        <taxon>Pirellulales</taxon>
        <taxon>Lacipirellulaceae</taxon>
        <taxon>Bythopirellula</taxon>
    </lineage>
</organism>